<evidence type="ECO:0000256" key="5">
    <source>
        <dbReference type="ARBA" id="ARBA00023136"/>
    </source>
</evidence>
<evidence type="ECO:0000256" key="6">
    <source>
        <dbReference type="SAM" id="MobiDB-lite"/>
    </source>
</evidence>
<protein>
    <submittedName>
        <fullName evidence="12">GREB1 like retinoic acid receptor coactivator</fullName>
    </submittedName>
</protein>
<dbReference type="InterPro" id="IPR048659">
    <property type="entry name" value="GREB1-like_2nd"/>
</dbReference>
<feature type="domain" description="GREB1-like C-terminal" evidence="8">
    <location>
        <begin position="1713"/>
        <end position="1873"/>
    </location>
</feature>
<dbReference type="InterPro" id="IPR046927">
    <property type="entry name" value="GREB1-like_C"/>
</dbReference>
<feature type="domain" description="GREB1-like circularly permuted SF2 helicase" evidence="11">
    <location>
        <begin position="654"/>
        <end position="1321"/>
    </location>
</feature>
<dbReference type="Pfam" id="PF20692">
    <property type="entry name" value="cpSF2-GREB1"/>
    <property type="match status" value="1"/>
</dbReference>
<organism evidence="12 13">
    <name type="scientific">Cyprinus carpio carpio</name>
    <dbReference type="NCBI Taxonomy" id="630221"/>
    <lineage>
        <taxon>Eukaryota</taxon>
        <taxon>Metazoa</taxon>
        <taxon>Chordata</taxon>
        <taxon>Craniata</taxon>
        <taxon>Vertebrata</taxon>
        <taxon>Euteleostomi</taxon>
        <taxon>Actinopterygii</taxon>
        <taxon>Neopterygii</taxon>
        <taxon>Teleostei</taxon>
        <taxon>Ostariophysi</taxon>
        <taxon>Cypriniformes</taxon>
        <taxon>Cyprinidae</taxon>
        <taxon>Cyprininae</taxon>
        <taxon>Cyprinus</taxon>
    </lineage>
</organism>
<dbReference type="Pfam" id="PF20691">
    <property type="entry name" value="TAGT"/>
    <property type="match status" value="1"/>
</dbReference>
<evidence type="ECO:0000259" key="11">
    <source>
        <dbReference type="Pfam" id="PF20692"/>
    </source>
</evidence>
<keyword evidence="13" id="KW-1185">Reference proteome</keyword>
<feature type="domain" description="GREB1 N-terminal" evidence="7">
    <location>
        <begin position="81"/>
        <end position="230"/>
    </location>
</feature>
<feature type="compositionally biased region" description="Low complexity" evidence="6">
    <location>
        <begin position="1106"/>
        <end position="1131"/>
    </location>
</feature>
<feature type="compositionally biased region" description="Acidic residues" evidence="6">
    <location>
        <begin position="81"/>
        <end position="90"/>
    </location>
</feature>
<accession>A0A9J8BX29</accession>
<dbReference type="InterPro" id="IPR046926">
    <property type="entry name" value="GREB1_N"/>
</dbReference>
<evidence type="ECO:0000313" key="12">
    <source>
        <dbReference type="Ensembl" id="ENSCCRP00000162449.1"/>
    </source>
</evidence>
<dbReference type="Pfam" id="PF20267">
    <property type="entry name" value="GREB1_C"/>
    <property type="match status" value="1"/>
</dbReference>
<dbReference type="Proteomes" id="UP001108240">
    <property type="component" value="Unplaced"/>
</dbReference>
<dbReference type="PANTHER" id="PTHR15720:SF12">
    <property type="entry name" value="GREB1-LIKE PROTEIN"/>
    <property type="match status" value="1"/>
</dbReference>
<comment type="similarity">
    <text evidence="2">Belongs to the GREB1 family.</text>
</comment>
<dbReference type="Ensembl" id="ENSCCRT00000170451.1">
    <property type="protein sequence ID" value="ENSCCRP00000162449.1"/>
    <property type="gene ID" value="ENSCCRG00000027147.2"/>
</dbReference>
<dbReference type="Pfam" id="PF20688">
    <property type="entry name" value="GREB1_2nd"/>
    <property type="match status" value="1"/>
</dbReference>
<evidence type="ECO:0000256" key="2">
    <source>
        <dbReference type="ARBA" id="ARBA00009148"/>
    </source>
</evidence>
<dbReference type="InterPro" id="IPR048657">
    <property type="entry name" value="GREB1-like_cpSF2"/>
</dbReference>
<reference evidence="12" key="1">
    <citation type="submission" date="2025-08" db="UniProtKB">
        <authorList>
            <consortium name="Ensembl"/>
        </authorList>
    </citation>
    <scope>IDENTIFICATION</scope>
</reference>
<keyword evidence="5" id="KW-0472">Membrane</keyword>
<feature type="compositionally biased region" description="Polar residues" evidence="6">
    <location>
        <begin position="1137"/>
        <end position="1150"/>
    </location>
</feature>
<dbReference type="GO" id="GO:0001822">
    <property type="term" value="P:kidney development"/>
    <property type="evidence" value="ECO:0007669"/>
    <property type="project" value="TreeGrafter"/>
</dbReference>
<dbReference type="Pfam" id="PF15782">
    <property type="entry name" value="GREB1_N"/>
    <property type="match status" value="1"/>
</dbReference>
<feature type="domain" description="GREB1-like second" evidence="9">
    <location>
        <begin position="319"/>
        <end position="600"/>
    </location>
</feature>
<evidence type="ECO:0000256" key="4">
    <source>
        <dbReference type="ARBA" id="ARBA00022989"/>
    </source>
</evidence>
<feature type="region of interest" description="Disordered" evidence="6">
    <location>
        <begin position="240"/>
        <end position="267"/>
    </location>
</feature>
<evidence type="ECO:0000313" key="13">
    <source>
        <dbReference type="Proteomes" id="UP001108240"/>
    </source>
</evidence>
<evidence type="ECO:0000256" key="1">
    <source>
        <dbReference type="ARBA" id="ARBA00004167"/>
    </source>
</evidence>
<evidence type="ECO:0000259" key="9">
    <source>
        <dbReference type="Pfam" id="PF20688"/>
    </source>
</evidence>
<feature type="compositionally biased region" description="Basic and acidic residues" evidence="6">
    <location>
        <begin position="1075"/>
        <end position="1103"/>
    </location>
</feature>
<comment type="subcellular location">
    <subcellularLocation>
        <location evidence="1">Membrane</location>
        <topology evidence="1">Single-pass membrane protein</topology>
    </subcellularLocation>
</comment>
<feature type="domain" description="TET-Associated Glycosyltransferase" evidence="10">
    <location>
        <begin position="1475"/>
        <end position="1693"/>
    </location>
</feature>
<reference evidence="12" key="2">
    <citation type="submission" date="2025-09" db="UniProtKB">
        <authorList>
            <consortium name="Ensembl"/>
        </authorList>
    </citation>
    <scope>IDENTIFICATION</scope>
</reference>
<dbReference type="InterPro" id="IPR049100">
    <property type="entry name" value="TAGT"/>
</dbReference>
<name>A0A9J8BX29_CYPCA</name>
<dbReference type="InterPro" id="IPR028422">
    <property type="entry name" value="GREB1"/>
</dbReference>
<evidence type="ECO:0000259" key="7">
    <source>
        <dbReference type="Pfam" id="PF15782"/>
    </source>
</evidence>
<keyword evidence="3" id="KW-0812">Transmembrane</keyword>
<evidence type="ECO:0000259" key="8">
    <source>
        <dbReference type="Pfam" id="PF20267"/>
    </source>
</evidence>
<sequence length="1873" mass="207733">MGNSYAGQLKSARFEEALHNSIEASLRSSGGDPQPVFTQLYLEPDQYPSNLQDIKPKIDLSMRPDLSSHVLVNCKSSNSIDDMDDEDDSDTSSPPLPYLQGPPPDGCCTVDGFCQAGKDLRLVSMATESIEVPTGFELVGAKSPSIPEHILVCAVDKRFLPDENGKNALLGFSGNCVGCGEKGFRYFTEFSNHINLKLSTQPKKQKHLKYYLVKNSQGGLCKGTLICWKGTTLTCKMFASSSKPSSSSSLSSKENGDTNGHSPSPFPLSGECMGGPSNIKSLVTQYSIFHHPELFSHVKACHFKPHNMFHPALVLAASSAMSSGPPKKRHRGWHPTSLVPVPATAVPVPAIRPLTFTLSSTLIGVSWVIQPQPITAGETVIIPDNLLNSSGVRPVLLIGQGTLPYFFGNVGDLVVSPLLVSCYKGRELNEKTLTSLGMSASHLLTTETMILLTLQYLARLGTEQIPLREEFEQIILKAMLCGPTGPPVSPAQLPWLARMEASVSGGCVQVLVSHGSLGEGISESLRSLSETPPQQQQCLPNYVLIICTSKSGANEFCVLVLGKYQSRALAESMLTTNEFLKEISYELITGKVSVLASHFQSTSLGDNMDKQLVRYQRKRKGRVVQPFQGHLTEYIHSQEAAAMLPESGPGDDGFQIHPPQLSVARSLLSQVCAIADSGSQSLDLGRFCKVDFLILVPPSHVLVHQTVQRIQQSGVLIDLGIEEASLALQKSDKYVVRLDAEVHTKMEAFMRKVKQNPYTLFVLIHDNSHVDLTSALSGSVCHGELQGLADRVVNCPEVLEAINLLVLQVSCFPFTLQSRQSRISTQNEVHWPNTDDLASPKDLVYFGLKDYSSSLQWGVASPILRCDDAFERMVKTLLERHPHLHSMVIRSYLLIQQYTEALMALTAAPSLRDHVTPQTLAMVEDLLSVPGRSRHGCGHMLLVRVPSLQLARLAQERLEEARDKLGLQYRFAVLLGSPAAEISLPVHFCARLRAWRGCKDEEWVPHSYEDLEGLPCIVILTGKDPLGETFPRSLKYCDLRLIDSSYLTRTALEQEVGLACSYVTRRVIPEMKTPVGREERPTDDERISGETADHDELQMELERPPSNASAATRTSGSTTENGVSSSSVLDKPSSHSELSSSRNIMDSCSSPVRFKQECDSQAPSSSATSSFSSASSSSSSSSSPGAQRPSQSTQAPRECSRAQVFPRTAVLSRAAYALLAPEALGQPSSASLLPHADVAWSSPLRPPVPHALGGAEQSLYYRQWTTARQHHADYEGPAVPHPRRLLLSGPPQVGKTGAYLQFLRILFRMLIRLLEVDVYDEEELEEGEKVGPQWPDVEDIRKLPFDLYPRDPKFRYASPVYADRMPKTLNGKTLEAEEELPKRNTVSVRLSLFAAHNAFHRCEQCHHYSEPAPLSDCTFHAFTFCSSMLGEEVQLHFIIPKAKEPHFVFSQQGSHLESMRLPLISDKESGMLKSPIFTPTTGRQEHGLLNIYHAMEGAEHLHILVVKQYEMPLYRKYWPNHILLVLPAMFNNSGVGAARFMIKELSYHNLELERNRQEEQGLKRQDVWPFIVMMDDSCVLWNAHQPGPEGNSEVMNVSLKSVLQHMEATPKISLYAMCGLRKWSSALSSQAPTSPFSRCHLHDLIMLNVDLTQNVQYDLNRFTCEEVDFNLRANSSGLLLCRFNRFSIMKKHIPIGGHKDFLIKPKLMRLEAPVRVCASQYVCAPDSEHTLLSAPAQFLLEKFLQSCSHRLFPLALCNSANPVLSIDSYLNLGPQTCYMSSRPHSVNVDHQGVMFSGLLLYLCDSFVVSSLLKKFNFLKGATLCVICQDRSSLRQTIVRLELEDEWQFRLRDEFQTANCSEDRPLYFLTGRHI</sequence>
<dbReference type="GO" id="GO:0016020">
    <property type="term" value="C:membrane"/>
    <property type="evidence" value="ECO:0007669"/>
    <property type="project" value="UniProtKB-SubCell"/>
</dbReference>
<dbReference type="PANTHER" id="PTHR15720">
    <property type="entry name" value="GREB1-RELATED"/>
    <property type="match status" value="1"/>
</dbReference>
<dbReference type="GeneTree" id="ENSGT00390000008041"/>
<keyword evidence="4" id="KW-1133">Transmembrane helix</keyword>
<feature type="region of interest" description="Disordered" evidence="6">
    <location>
        <begin position="77"/>
        <end position="101"/>
    </location>
</feature>
<proteinExistence type="inferred from homology"/>
<evidence type="ECO:0000259" key="10">
    <source>
        <dbReference type="Pfam" id="PF20691"/>
    </source>
</evidence>
<evidence type="ECO:0000256" key="3">
    <source>
        <dbReference type="ARBA" id="ARBA00022692"/>
    </source>
</evidence>
<feature type="region of interest" description="Disordered" evidence="6">
    <location>
        <begin position="1073"/>
        <end position="1202"/>
    </location>
</feature>
<feature type="compositionally biased region" description="Low complexity" evidence="6">
    <location>
        <begin position="240"/>
        <end position="252"/>
    </location>
</feature>
<feature type="compositionally biased region" description="Low complexity" evidence="6">
    <location>
        <begin position="1160"/>
        <end position="1192"/>
    </location>
</feature>